<dbReference type="GO" id="GO:0016779">
    <property type="term" value="F:nucleotidyltransferase activity"/>
    <property type="evidence" value="ECO:0007669"/>
    <property type="project" value="UniProtKB-KW"/>
</dbReference>
<comment type="caution">
    <text evidence="13">The sequence shown here is derived from an EMBL/GenBank/DDBJ whole genome shotgun (WGS) entry which is preliminary data.</text>
</comment>
<dbReference type="GO" id="GO:0006777">
    <property type="term" value="P:Mo-molybdopterin cofactor biosynthetic process"/>
    <property type="evidence" value="ECO:0007669"/>
    <property type="project" value="UniProtKB-UniRule"/>
</dbReference>
<dbReference type="AlphaFoldDB" id="A0A0M8K9V6"/>
<keyword evidence="15" id="KW-1185">Reference proteome</keyword>
<dbReference type="UniPathway" id="UPA00344"/>
<dbReference type="CDD" id="cd00887">
    <property type="entry name" value="MoeA"/>
    <property type="match status" value="1"/>
</dbReference>
<dbReference type="FunFam" id="3.40.980.10:FF:000004">
    <property type="entry name" value="Molybdopterin molybdenumtransferase"/>
    <property type="match status" value="1"/>
</dbReference>
<dbReference type="GO" id="GO:0046872">
    <property type="term" value="F:metal ion binding"/>
    <property type="evidence" value="ECO:0007669"/>
    <property type="project" value="UniProtKB-UniRule"/>
</dbReference>
<dbReference type="OrthoDB" id="9804758at2"/>
<evidence type="ECO:0000256" key="4">
    <source>
        <dbReference type="ARBA" id="ARBA00010763"/>
    </source>
</evidence>
<evidence type="ECO:0000313" key="13">
    <source>
        <dbReference type="EMBL" id="GAP63702.1"/>
    </source>
</evidence>
<dbReference type="SMART" id="SM00852">
    <property type="entry name" value="MoCF_biosynth"/>
    <property type="match status" value="1"/>
</dbReference>
<dbReference type="SUPFAM" id="SSF63882">
    <property type="entry name" value="MoeA N-terminal region -like"/>
    <property type="match status" value="1"/>
</dbReference>
<dbReference type="SUPFAM" id="SSF53218">
    <property type="entry name" value="Molybdenum cofactor biosynthesis proteins"/>
    <property type="match status" value="1"/>
</dbReference>
<evidence type="ECO:0000256" key="2">
    <source>
        <dbReference type="ARBA" id="ARBA00002901"/>
    </source>
</evidence>
<protein>
    <recommendedName>
        <fullName evidence="11">Molybdopterin molybdenumtransferase</fullName>
        <ecNumber evidence="11">2.10.1.1</ecNumber>
    </recommendedName>
</protein>
<keyword evidence="9 11" id="KW-0501">Molybdenum cofactor biosynthesis</keyword>
<organism evidence="13 15">
    <name type="scientific">Ardenticatena maritima</name>
    <dbReference type="NCBI Taxonomy" id="872965"/>
    <lineage>
        <taxon>Bacteria</taxon>
        <taxon>Bacillati</taxon>
        <taxon>Chloroflexota</taxon>
        <taxon>Ardenticatenia</taxon>
        <taxon>Ardenticatenales</taxon>
        <taxon>Ardenticatenaceae</taxon>
        <taxon>Ardenticatena</taxon>
    </lineage>
</organism>
<evidence type="ECO:0000256" key="6">
    <source>
        <dbReference type="ARBA" id="ARBA00022679"/>
    </source>
</evidence>
<evidence type="ECO:0000313" key="15">
    <source>
        <dbReference type="Proteomes" id="UP000037784"/>
    </source>
</evidence>
<dbReference type="InterPro" id="IPR036425">
    <property type="entry name" value="MoaB/Mog-like_dom_sf"/>
</dbReference>
<keyword evidence="6 11" id="KW-0808">Transferase</keyword>
<dbReference type="SUPFAM" id="SSF63867">
    <property type="entry name" value="MoeA C-terminal domain-like"/>
    <property type="match status" value="1"/>
</dbReference>
<evidence type="ECO:0000256" key="10">
    <source>
        <dbReference type="ARBA" id="ARBA00047317"/>
    </source>
</evidence>
<dbReference type="Pfam" id="PF03454">
    <property type="entry name" value="MoeA_C"/>
    <property type="match status" value="1"/>
</dbReference>
<dbReference type="Pfam" id="PF00994">
    <property type="entry name" value="MoCF_biosynth"/>
    <property type="match status" value="1"/>
</dbReference>
<dbReference type="PROSITE" id="PS01079">
    <property type="entry name" value="MOCF_BIOSYNTHESIS_2"/>
    <property type="match status" value="1"/>
</dbReference>
<dbReference type="InterPro" id="IPR005111">
    <property type="entry name" value="MoeA_C_domain_IV"/>
</dbReference>
<comment type="function">
    <text evidence="2 11">Catalyzes the insertion of molybdate into adenylated molybdopterin with the concomitant release of AMP.</text>
</comment>
<evidence type="ECO:0000256" key="8">
    <source>
        <dbReference type="ARBA" id="ARBA00022842"/>
    </source>
</evidence>
<dbReference type="FunCoup" id="A0A0M8K9V6">
    <property type="interactions" value="397"/>
</dbReference>
<dbReference type="STRING" id="872965.SE16_05125"/>
<evidence type="ECO:0000313" key="14">
    <source>
        <dbReference type="EMBL" id="KPL88236.1"/>
    </source>
</evidence>
<dbReference type="Gene3D" id="2.170.190.11">
    <property type="entry name" value="Molybdopterin biosynthesis moea protein, domain 3"/>
    <property type="match status" value="1"/>
</dbReference>
<sequence>MPESKWPLLPVSEARRIILEHVQPLGTEERRFEDAQGYVLAEDVRAREPMPPFPASAKDGFAVIADDTTEWRRIVGDQFAGYDANLRVEYGTAARITTGAPVPQGANAVIMVEFSEVQGDRVRFTRRVEPGADIRPVGQDIAQGQVVLPTGTRLGPAELGLLATVGATRITVWKRPRIGVMSTGDELVEPDETPGPGQIRDANRFSLMAAVRETGAEALDLGLAPDTADALEAFIREGLRACDAIVTSGGVSMGELDLVKPLLERMGTVHFGRVSVKPGKPVTFATVDGKPFFAMPGFPVSSLVAFEIFARPALLRMAGWPLDAVERPRVPVVLDHDIRHGAARTEYQRAIVRFDRTDGRFHATTTGFQGSGRLLSMVGANALLELPEGRGDFHAGESVDALLIAPLKTE</sequence>
<reference evidence="15" key="3">
    <citation type="submission" date="2015-08" db="EMBL/GenBank/DDBJ databases">
        <title>Draft Genome Sequence of a Heterotrophic Facultative Anaerobic Bacterium Ardenticatena maritima Strain 110S.</title>
        <authorList>
            <person name="Kawaichi S."/>
            <person name="Yoshida T."/>
            <person name="Sako Y."/>
            <person name="Nakamura R."/>
        </authorList>
    </citation>
    <scope>NUCLEOTIDE SEQUENCE [LARGE SCALE GENOMIC DNA]</scope>
    <source>
        <strain evidence="15">110S</strain>
    </source>
</reference>
<evidence type="ECO:0000256" key="3">
    <source>
        <dbReference type="ARBA" id="ARBA00005046"/>
    </source>
</evidence>
<comment type="catalytic activity">
    <reaction evidence="10">
        <text>adenylyl-molybdopterin + molybdate = Mo-molybdopterin + AMP + H(+)</text>
        <dbReference type="Rhea" id="RHEA:35047"/>
        <dbReference type="ChEBI" id="CHEBI:15378"/>
        <dbReference type="ChEBI" id="CHEBI:36264"/>
        <dbReference type="ChEBI" id="CHEBI:62727"/>
        <dbReference type="ChEBI" id="CHEBI:71302"/>
        <dbReference type="ChEBI" id="CHEBI:456215"/>
        <dbReference type="EC" id="2.10.1.1"/>
    </reaction>
</comment>
<evidence type="ECO:0000256" key="11">
    <source>
        <dbReference type="RuleBase" id="RU365090"/>
    </source>
</evidence>
<dbReference type="InParanoid" id="A0A0M8K9V6"/>
<dbReference type="GO" id="GO:0005829">
    <property type="term" value="C:cytosol"/>
    <property type="evidence" value="ECO:0007669"/>
    <property type="project" value="TreeGrafter"/>
</dbReference>
<comment type="cofactor">
    <cofactor evidence="1 11">
        <name>Mg(2+)</name>
        <dbReference type="ChEBI" id="CHEBI:18420"/>
    </cofactor>
</comment>
<dbReference type="PANTHER" id="PTHR10192:SF5">
    <property type="entry name" value="GEPHYRIN"/>
    <property type="match status" value="1"/>
</dbReference>
<dbReference type="GO" id="GO:0061599">
    <property type="term" value="F:molybdopterin molybdotransferase activity"/>
    <property type="evidence" value="ECO:0007669"/>
    <property type="project" value="UniProtKB-UniRule"/>
</dbReference>
<dbReference type="EMBL" id="LGKN01000004">
    <property type="protein sequence ID" value="KPL88236.1"/>
    <property type="molecule type" value="Genomic_DNA"/>
</dbReference>
<evidence type="ECO:0000256" key="1">
    <source>
        <dbReference type="ARBA" id="ARBA00001946"/>
    </source>
</evidence>
<evidence type="ECO:0000259" key="12">
    <source>
        <dbReference type="SMART" id="SM00852"/>
    </source>
</evidence>
<dbReference type="EMBL" id="BBZA01000182">
    <property type="protein sequence ID" value="GAP63702.1"/>
    <property type="molecule type" value="Genomic_DNA"/>
</dbReference>
<gene>
    <name evidence="13" type="ORF">ARMA_2125</name>
    <name evidence="14" type="ORF">SE16_05125</name>
</gene>
<keyword evidence="13" id="KW-0548">Nucleotidyltransferase</keyword>
<evidence type="ECO:0000256" key="9">
    <source>
        <dbReference type="ARBA" id="ARBA00023150"/>
    </source>
</evidence>
<dbReference type="NCBIfam" id="NF045515">
    <property type="entry name" value="Glp_gephyrin"/>
    <property type="match status" value="1"/>
</dbReference>
<dbReference type="Pfam" id="PF03453">
    <property type="entry name" value="MoeA_N"/>
    <property type="match status" value="1"/>
</dbReference>
<keyword evidence="8 11" id="KW-0460">Magnesium</keyword>
<reference evidence="13 15" key="1">
    <citation type="journal article" date="2015" name="Genome Announc.">
        <title>Draft Genome Sequence of a Heterotrophic Facultative Anaerobic Thermophilic Bacterium, Ardenticatena maritima Strain 110ST.</title>
        <authorList>
            <person name="Kawaichi S."/>
            <person name="Yoshida T."/>
            <person name="Sako Y."/>
            <person name="Nakamura R."/>
        </authorList>
    </citation>
    <scope>NUCLEOTIDE SEQUENCE [LARGE SCALE GENOMIC DNA]</scope>
    <source>
        <strain evidence="13 15">110S</strain>
    </source>
</reference>
<evidence type="ECO:0000313" key="16">
    <source>
        <dbReference type="Proteomes" id="UP000050502"/>
    </source>
</evidence>
<dbReference type="InterPro" id="IPR036688">
    <property type="entry name" value="MoeA_C_domain_IV_sf"/>
</dbReference>
<dbReference type="Proteomes" id="UP000050502">
    <property type="component" value="Unassembled WGS sequence"/>
</dbReference>
<feature type="domain" description="MoaB/Mog" evidence="12">
    <location>
        <begin position="179"/>
        <end position="316"/>
    </location>
</feature>
<reference evidence="14 16" key="2">
    <citation type="submission" date="2015-07" db="EMBL/GenBank/DDBJ databases">
        <title>Whole genome sequence of Ardenticatena maritima DSM 23922.</title>
        <authorList>
            <person name="Hemp J."/>
            <person name="Ward L.M."/>
            <person name="Pace L.A."/>
            <person name="Fischer W.W."/>
        </authorList>
    </citation>
    <scope>NUCLEOTIDE SEQUENCE [LARGE SCALE GENOMIC DNA]</scope>
    <source>
        <strain evidence="14 16">110S</strain>
    </source>
</reference>
<dbReference type="Gene3D" id="2.40.340.10">
    <property type="entry name" value="MoeA, C-terminal, domain IV"/>
    <property type="match status" value="1"/>
</dbReference>
<evidence type="ECO:0000256" key="7">
    <source>
        <dbReference type="ARBA" id="ARBA00022723"/>
    </source>
</evidence>
<dbReference type="InterPro" id="IPR001453">
    <property type="entry name" value="MoaB/Mog_dom"/>
</dbReference>
<name>A0A0M8K9V6_9CHLR</name>
<comment type="similarity">
    <text evidence="4 11">Belongs to the MoeA family.</text>
</comment>
<keyword evidence="7 11" id="KW-0479">Metal-binding</keyword>
<keyword evidence="5 11" id="KW-0500">Molybdenum</keyword>
<dbReference type="RefSeq" id="WP_054493503.1">
    <property type="nucleotide sequence ID" value="NZ_BBZA01000182.1"/>
</dbReference>
<proteinExistence type="inferred from homology"/>
<dbReference type="EC" id="2.10.1.1" evidence="11"/>
<dbReference type="Gene3D" id="3.90.105.10">
    <property type="entry name" value="Molybdopterin biosynthesis moea protein, domain 2"/>
    <property type="match status" value="1"/>
</dbReference>
<dbReference type="PATRIC" id="fig|872965.6.peg.1046"/>
<evidence type="ECO:0000256" key="5">
    <source>
        <dbReference type="ARBA" id="ARBA00022505"/>
    </source>
</evidence>
<dbReference type="InterPro" id="IPR008284">
    <property type="entry name" value="MoCF_biosynth_CS"/>
</dbReference>
<dbReference type="FunFam" id="2.170.190.11:FF:000001">
    <property type="entry name" value="Molybdopterin molybdenumtransferase"/>
    <property type="match status" value="1"/>
</dbReference>
<dbReference type="Proteomes" id="UP000037784">
    <property type="component" value="Unassembled WGS sequence"/>
</dbReference>
<dbReference type="Gene3D" id="3.40.980.10">
    <property type="entry name" value="MoaB/Mog-like domain"/>
    <property type="match status" value="1"/>
</dbReference>
<dbReference type="NCBIfam" id="TIGR00177">
    <property type="entry name" value="molyb_syn"/>
    <property type="match status" value="1"/>
</dbReference>
<dbReference type="InterPro" id="IPR038987">
    <property type="entry name" value="MoeA-like"/>
</dbReference>
<dbReference type="InterPro" id="IPR036135">
    <property type="entry name" value="MoeA_linker/N_sf"/>
</dbReference>
<dbReference type="InterPro" id="IPR005110">
    <property type="entry name" value="MoeA_linker/N"/>
</dbReference>
<accession>A0A0M8K9V6</accession>
<dbReference type="PANTHER" id="PTHR10192">
    <property type="entry name" value="MOLYBDOPTERIN BIOSYNTHESIS PROTEIN"/>
    <property type="match status" value="1"/>
</dbReference>
<comment type="pathway">
    <text evidence="3 11">Cofactor biosynthesis; molybdopterin biosynthesis.</text>
</comment>